<name>A0A3P8NTG7_ASTCA</name>
<feature type="domain" description="C-type lectin" evidence="1">
    <location>
        <begin position="26"/>
        <end position="134"/>
    </location>
</feature>
<reference evidence="3" key="2">
    <citation type="submission" date="2023-03" db="EMBL/GenBank/DDBJ databases">
        <authorList>
            <consortium name="Wellcome Sanger Institute Data Sharing"/>
        </authorList>
    </citation>
    <scope>NUCLEOTIDE SEQUENCE [LARGE SCALE GENOMIC DNA]</scope>
</reference>
<dbReference type="Ensembl" id="ENSACLT00000008224.2">
    <property type="protein sequence ID" value="ENSACLP00000008039.2"/>
    <property type="gene ID" value="ENSACLG00000005467.2"/>
</dbReference>
<organism evidence="2 3">
    <name type="scientific">Astatotilapia calliptera</name>
    <name type="common">Eastern happy</name>
    <name type="synonym">Chromis callipterus</name>
    <dbReference type="NCBI Taxonomy" id="8154"/>
    <lineage>
        <taxon>Eukaryota</taxon>
        <taxon>Metazoa</taxon>
        <taxon>Chordata</taxon>
        <taxon>Craniata</taxon>
        <taxon>Vertebrata</taxon>
        <taxon>Euteleostomi</taxon>
        <taxon>Actinopterygii</taxon>
        <taxon>Neopterygii</taxon>
        <taxon>Teleostei</taxon>
        <taxon>Neoteleostei</taxon>
        <taxon>Acanthomorphata</taxon>
        <taxon>Ovalentaria</taxon>
        <taxon>Cichlomorphae</taxon>
        <taxon>Cichliformes</taxon>
        <taxon>Cichlidae</taxon>
        <taxon>African cichlids</taxon>
        <taxon>Pseudocrenilabrinae</taxon>
        <taxon>Haplochromini</taxon>
        <taxon>Astatotilapia</taxon>
    </lineage>
</organism>
<keyword evidence="3" id="KW-1185">Reference proteome</keyword>
<accession>A0A3P8NTG7</accession>
<reference evidence="2" key="4">
    <citation type="submission" date="2025-09" db="UniProtKB">
        <authorList>
            <consortium name="Ensembl"/>
        </authorList>
    </citation>
    <scope>IDENTIFICATION</scope>
</reference>
<dbReference type="PANTHER" id="PTHR45784">
    <property type="entry name" value="C-TYPE LECTIN DOMAIN FAMILY 20 MEMBER A-RELATED"/>
    <property type="match status" value="1"/>
</dbReference>
<evidence type="ECO:0000313" key="2">
    <source>
        <dbReference type="Ensembl" id="ENSACLP00000008039.2"/>
    </source>
</evidence>
<dbReference type="GeneTree" id="ENSGT01100000263473"/>
<dbReference type="Bgee" id="ENSACLG00000005467">
    <property type="expression patterns" value="Expressed in testis"/>
</dbReference>
<dbReference type="InterPro" id="IPR016186">
    <property type="entry name" value="C-type_lectin-like/link_sf"/>
</dbReference>
<protein>
    <recommendedName>
        <fullName evidence="1">C-type lectin domain-containing protein</fullName>
    </recommendedName>
</protein>
<proteinExistence type="predicted"/>
<dbReference type="Proteomes" id="UP000265100">
    <property type="component" value="Chromosome 11"/>
</dbReference>
<reference evidence="2" key="3">
    <citation type="submission" date="2025-08" db="UniProtKB">
        <authorList>
            <consortium name="Ensembl"/>
        </authorList>
    </citation>
    <scope>IDENTIFICATION</scope>
</reference>
<dbReference type="InterPro" id="IPR001304">
    <property type="entry name" value="C-type_lectin-like"/>
</dbReference>
<sequence>MKQLTLVLETHLILLAGMCFLPLYPYQIQNVLFYSPKTWYEAQSYCREKCIDLLTFDNMKQIETIVNFLENKYNDAVWFGLWKGKTQRWHWSMPSNDFYNYLPWGSNTNYNCGTYENRSLSSDPCHYAKNFLCFDGKKKGAEQYILSSATMGWSEAQNYCRTNHTDLTSVRNDAENQIIQSLANGMDVWIGLFKDPWEWSDQSNSSLRYWPVEQKIWTEETEHCGALMKNESGKWGQLPCSNKYPFLCVCKVKETTVKVIKLRISLQDSGLDLNNPTIQENILKQLMASTGANINLKWRKQSSGKVFIKEIP</sequence>
<dbReference type="Pfam" id="PF00059">
    <property type="entry name" value="Lectin_C"/>
    <property type="match status" value="2"/>
</dbReference>
<reference evidence="2 3" key="1">
    <citation type="submission" date="2018-05" db="EMBL/GenBank/DDBJ databases">
        <authorList>
            <person name="Datahose"/>
        </authorList>
    </citation>
    <scope>NUCLEOTIDE SEQUENCE</scope>
</reference>
<evidence type="ECO:0000259" key="1">
    <source>
        <dbReference type="PROSITE" id="PS50041"/>
    </source>
</evidence>
<dbReference type="Gene3D" id="3.10.100.10">
    <property type="entry name" value="Mannose-Binding Protein A, subunit A"/>
    <property type="match status" value="2"/>
</dbReference>
<dbReference type="InterPro" id="IPR016187">
    <property type="entry name" value="CTDL_fold"/>
</dbReference>
<dbReference type="STRING" id="8154.ENSACLP00000008039"/>
<evidence type="ECO:0000313" key="3">
    <source>
        <dbReference type="Proteomes" id="UP000265100"/>
    </source>
</evidence>
<feature type="domain" description="C-type lectin" evidence="1">
    <location>
        <begin position="139"/>
        <end position="249"/>
    </location>
</feature>
<dbReference type="PANTHER" id="PTHR45784:SF3">
    <property type="entry name" value="C-TYPE LECTIN DOMAIN FAMILY 4 MEMBER K-LIKE-RELATED"/>
    <property type="match status" value="1"/>
</dbReference>
<dbReference type="SUPFAM" id="SSF56436">
    <property type="entry name" value="C-type lectin-like"/>
    <property type="match status" value="2"/>
</dbReference>
<dbReference type="PROSITE" id="PS50041">
    <property type="entry name" value="C_TYPE_LECTIN_2"/>
    <property type="match status" value="2"/>
</dbReference>
<dbReference type="SMART" id="SM00034">
    <property type="entry name" value="CLECT"/>
    <property type="match status" value="2"/>
</dbReference>
<dbReference type="OMA" id="KYNDAVW"/>
<dbReference type="AlphaFoldDB" id="A0A3P8NTG7"/>